<dbReference type="PANTHER" id="PTHR13696">
    <property type="entry name" value="P-LOOP CONTAINING NUCLEOSIDE TRIPHOSPHATE HYDROLASE"/>
    <property type="match status" value="1"/>
</dbReference>
<organism evidence="2 3">
    <name type="scientific">Phocaeicola vulgatus</name>
    <name type="common">Bacteroides vulgatus</name>
    <dbReference type="NCBI Taxonomy" id="821"/>
    <lineage>
        <taxon>Bacteria</taxon>
        <taxon>Pseudomonadati</taxon>
        <taxon>Bacteroidota</taxon>
        <taxon>Bacteroidia</taxon>
        <taxon>Bacteroidales</taxon>
        <taxon>Bacteroidaceae</taxon>
        <taxon>Phocaeicola</taxon>
    </lineage>
</organism>
<dbReference type="CDD" id="cd02042">
    <property type="entry name" value="ParAB_family"/>
    <property type="match status" value="1"/>
</dbReference>
<comment type="caution">
    <text evidence="2">The sequence shown here is derived from an EMBL/GenBank/DDBJ whole genome shotgun (WGS) entry which is preliminary data.</text>
</comment>
<proteinExistence type="predicted"/>
<dbReference type="PANTHER" id="PTHR13696:SF52">
    <property type="entry name" value="PARA FAMILY PROTEIN CT_582"/>
    <property type="match status" value="1"/>
</dbReference>
<dbReference type="InterPro" id="IPR002586">
    <property type="entry name" value="CobQ/CobB/MinD/ParA_Nub-bd_dom"/>
</dbReference>
<dbReference type="SUPFAM" id="SSF52540">
    <property type="entry name" value="P-loop containing nucleoside triphosphate hydrolases"/>
    <property type="match status" value="1"/>
</dbReference>
<dbReference type="InterPro" id="IPR027417">
    <property type="entry name" value="P-loop_NTPase"/>
</dbReference>
<gene>
    <name evidence="2" type="ORF">HUV05_00800</name>
</gene>
<dbReference type="Proteomes" id="UP000524321">
    <property type="component" value="Unassembled WGS sequence"/>
</dbReference>
<feature type="domain" description="CobQ/CobB/MinD/ParA nucleotide binding" evidence="1">
    <location>
        <begin position="7"/>
        <end position="216"/>
    </location>
</feature>
<name>A0A7Y6PA47_PHOVU</name>
<dbReference type="Gene3D" id="3.40.50.300">
    <property type="entry name" value="P-loop containing nucleotide triphosphate hydrolases"/>
    <property type="match status" value="1"/>
</dbReference>
<evidence type="ECO:0000313" key="3">
    <source>
        <dbReference type="Proteomes" id="UP000524321"/>
    </source>
</evidence>
<dbReference type="EMBL" id="JABWDJ010000002">
    <property type="protein sequence ID" value="NVB72065.1"/>
    <property type="molecule type" value="Genomic_DNA"/>
</dbReference>
<accession>A0A7Y6PA47</accession>
<dbReference type="Pfam" id="PF01656">
    <property type="entry name" value="CbiA"/>
    <property type="match status" value="1"/>
</dbReference>
<dbReference type="AlphaFoldDB" id="A0A7Y6PA47"/>
<dbReference type="InterPro" id="IPR050678">
    <property type="entry name" value="DNA_Partitioning_ATPase"/>
</dbReference>
<protein>
    <submittedName>
        <fullName evidence="2">ParA family protein</fullName>
    </submittedName>
</protein>
<sequence length="253" mass="28649">MSNEIFVAFATQKGGIGKSTVTALVASYLHNVHGYNVAVIDCDDPQHSIYGLREREKQLISESDYFKALACDHFRKIRKNAYPVVKSNSVDALDDAERMLASEDVKPDIVFFDMPGTLRSNGVVRTLSQMDYIFTPMSADRFVVESTIQFAAMFRDNLMTTGQAKTKGLYLFWTMVDGREKNGLYDLYEDVIAEMGLTILSTRLPDSKKFRRDLSEERKGVFRSTIFPMDVSLQKGSGIREFSEEIGSIIKER</sequence>
<reference evidence="2 3" key="2">
    <citation type="submission" date="2020-07" db="EMBL/GenBank/DDBJ databases">
        <title>Bacterial metabolism rescues the inhibition of intestinal drug absorption by food and drug additives.</title>
        <authorList>
            <person name="Zou L."/>
            <person name="Spanogiannopoulos P."/>
            <person name="Chien H.-C."/>
            <person name="Pieper L.M."/>
            <person name="Cai W."/>
            <person name="Khuri N."/>
            <person name="Pottel J."/>
            <person name="Vora B."/>
            <person name="Ni Z."/>
            <person name="Tsakalozou E."/>
            <person name="Zhang W."/>
            <person name="Shoichet B.K."/>
            <person name="Giacomini K.M."/>
            <person name="Turnbaugh P.J."/>
        </authorList>
    </citation>
    <scope>NUCLEOTIDE SEQUENCE [LARGE SCALE GENOMIC DNA]</scope>
    <source>
        <strain evidence="2 3">B33</strain>
    </source>
</reference>
<evidence type="ECO:0000313" key="2">
    <source>
        <dbReference type="EMBL" id="NVB72065.1"/>
    </source>
</evidence>
<reference evidence="2 3" key="1">
    <citation type="submission" date="2020-04" db="EMBL/GenBank/DDBJ databases">
        <authorList>
            <person name="Pieper L."/>
        </authorList>
    </citation>
    <scope>NUCLEOTIDE SEQUENCE [LARGE SCALE GENOMIC DNA]</scope>
    <source>
        <strain evidence="2 3">B33</strain>
    </source>
</reference>
<evidence type="ECO:0000259" key="1">
    <source>
        <dbReference type="Pfam" id="PF01656"/>
    </source>
</evidence>